<dbReference type="PANTHER" id="PTHR30222:SF17">
    <property type="entry name" value="SPERMIDINE_PUTRESCINE-BINDING PERIPLASMIC PROTEIN"/>
    <property type="match status" value="1"/>
</dbReference>
<keyword evidence="5" id="KW-1185">Reference proteome</keyword>
<evidence type="ECO:0000256" key="2">
    <source>
        <dbReference type="ARBA" id="ARBA00022764"/>
    </source>
</evidence>
<protein>
    <submittedName>
        <fullName evidence="4">Spermidine/putrescine transport system substrate-binding protein</fullName>
    </submittedName>
</protein>
<dbReference type="Gene3D" id="3.40.190.10">
    <property type="entry name" value="Periplasmic binding protein-like II"/>
    <property type="match status" value="2"/>
</dbReference>
<comment type="caution">
    <text evidence="4">The sequence shown here is derived from an EMBL/GenBank/DDBJ whole genome shotgun (WGS) entry which is preliminary data.</text>
</comment>
<organism evidence="4 5">
    <name type="scientific">Shinella fusca</name>
    <dbReference type="NCBI Taxonomy" id="544480"/>
    <lineage>
        <taxon>Bacteria</taxon>
        <taxon>Pseudomonadati</taxon>
        <taxon>Pseudomonadota</taxon>
        <taxon>Alphaproteobacteria</taxon>
        <taxon>Hyphomicrobiales</taxon>
        <taxon>Rhizobiaceae</taxon>
        <taxon>Shinella</taxon>
    </lineage>
</organism>
<evidence type="ECO:0000256" key="1">
    <source>
        <dbReference type="ARBA" id="ARBA00022729"/>
    </source>
</evidence>
<name>A0A7W7YRB9_9HYPH</name>
<dbReference type="AlphaFoldDB" id="A0A7W7YRB9"/>
<reference evidence="4 5" key="1">
    <citation type="submission" date="2020-08" db="EMBL/GenBank/DDBJ databases">
        <title>Genomic Encyclopedia of Type Strains, Phase IV (KMG-IV): sequencing the most valuable type-strain genomes for metagenomic binning, comparative biology and taxonomic classification.</title>
        <authorList>
            <person name="Goeker M."/>
        </authorList>
    </citation>
    <scope>NUCLEOTIDE SEQUENCE [LARGE SCALE GENOMIC DNA]</scope>
    <source>
        <strain evidence="4 5">DSM 21319</strain>
    </source>
</reference>
<evidence type="ECO:0000256" key="3">
    <source>
        <dbReference type="SAM" id="SignalP"/>
    </source>
</evidence>
<dbReference type="InterPro" id="IPR006059">
    <property type="entry name" value="SBP"/>
</dbReference>
<dbReference type="Pfam" id="PF13416">
    <property type="entry name" value="SBP_bac_8"/>
    <property type="match status" value="1"/>
</dbReference>
<evidence type="ECO:0000313" key="4">
    <source>
        <dbReference type="EMBL" id="MBB5040906.1"/>
    </source>
</evidence>
<dbReference type="EMBL" id="JACHIK010000001">
    <property type="protein sequence ID" value="MBB5040906.1"/>
    <property type="molecule type" value="Genomic_DNA"/>
</dbReference>
<gene>
    <name evidence="4" type="ORF">HNQ66_000284</name>
</gene>
<sequence length="360" mass="39639">MKNADTARHTITAVFAAALALGTALPAFAADTLTVFDWSGYEDPAFHPAYTEKHGGSPDFSFFGDEEEAFQKLRSGFKADVAHPCSQSVVKWREAGLLEPLDTAKLANWNDVLPNFKEMKNLMTSADGTAWFIPFEWGNTVLTYRTDTVKPEEIASLKAFADPKFKDRVSIGDNVDDAYALASLAIGVKDWTTLTDAQFKEASDFLRQVHKNVRLYWTDNTDLSQAMASGEVDLAWAWNETATTLQAEGQPVAIKKDTKEGLSTWVCGYVRLKGGEGSEGLAYDYLNAVTDPAVAAYMVENWGYGHSNAKGMAAVDPKILKDKGYADVDAFVANTLFQSPMPTELRQKMIAEFEKIKSGY</sequence>
<dbReference type="SUPFAM" id="SSF53850">
    <property type="entry name" value="Periplasmic binding protein-like II"/>
    <property type="match status" value="1"/>
</dbReference>
<feature type="chain" id="PRO_5031218413" evidence="3">
    <location>
        <begin position="30"/>
        <end position="360"/>
    </location>
</feature>
<dbReference type="RefSeq" id="WP_184140102.1">
    <property type="nucleotide sequence ID" value="NZ_JACHIK010000001.1"/>
</dbReference>
<proteinExistence type="predicted"/>
<feature type="signal peptide" evidence="3">
    <location>
        <begin position="1"/>
        <end position="29"/>
    </location>
</feature>
<keyword evidence="2" id="KW-0574">Periplasm</keyword>
<evidence type="ECO:0000313" key="5">
    <source>
        <dbReference type="Proteomes" id="UP000535406"/>
    </source>
</evidence>
<keyword evidence="1 3" id="KW-0732">Signal</keyword>
<dbReference type="PANTHER" id="PTHR30222">
    <property type="entry name" value="SPERMIDINE/PUTRESCINE-BINDING PERIPLASMIC PROTEIN"/>
    <property type="match status" value="1"/>
</dbReference>
<accession>A0A7W7YRB9</accession>
<dbReference type="CDD" id="cd13588">
    <property type="entry name" value="PBP2_polyamine_1"/>
    <property type="match status" value="1"/>
</dbReference>
<dbReference type="Proteomes" id="UP000535406">
    <property type="component" value="Unassembled WGS sequence"/>
</dbReference>